<accession>A0A386HMT4</accession>
<organism evidence="1 2">
    <name type="scientific">Arachidicoccus soli</name>
    <dbReference type="NCBI Taxonomy" id="2341117"/>
    <lineage>
        <taxon>Bacteria</taxon>
        <taxon>Pseudomonadati</taxon>
        <taxon>Bacteroidota</taxon>
        <taxon>Chitinophagia</taxon>
        <taxon>Chitinophagales</taxon>
        <taxon>Chitinophagaceae</taxon>
        <taxon>Arachidicoccus</taxon>
    </lineage>
</organism>
<dbReference type="Proteomes" id="UP000266118">
    <property type="component" value="Chromosome"/>
</dbReference>
<protein>
    <recommendedName>
        <fullName evidence="3">Lipoprotein</fullName>
    </recommendedName>
</protein>
<evidence type="ECO:0008006" key="3">
    <source>
        <dbReference type="Google" id="ProtNLM"/>
    </source>
</evidence>
<dbReference type="KEGG" id="ark:D6B99_04565"/>
<dbReference type="EMBL" id="CP032489">
    <property type="protein sequence ID" value="AYD46949.1"/>
    <property type="molecule type" value="Genomic_DNA"/>
</dbReference>
<sequence>MNVYMKQIKRILYPAFFLSVLLTACGRRNIPSKSAKTELRPKIAPDRVDEKQYVKRATILDSVHNAYEKNESGKTVKDSYTDSANFATKSNLINTPVVVIDSHGVLQIDSSLNLPPDVSHNLDSLSQAVRAYTPNEAKNLAFRFKEIPPRILFVPDNLAKKGVKGYYYRYENKFWYWKKDDGFFYLDENYYK</sequence>
<dbReference type="AlphaFoldDB" id="A0A386HMT4"/>
<evidence type="ECO:0000313" key="1">
    <source>
        <dbReference type="EMBL" id="AYD46949.1"/>
    </source>
</evidence>
<keyword evidence="2" id="KW-1185">Reference proteome</keyword>
<evidence type="ECO:0000313" key="2">
    <source>
        <dbReference type="Proteomes" id="UP000266118"/>
    </source>
</evidence>
<dbReference type="PROSITE" id="PS51257">
    <property type="entry name" value="PROKAR_LIPOPROTEIN"/>
    <property type="match status" value="1"/>
</dbReference>
<proteinExistence type="predicted"/>
<reference evidence="1 2" key="1">
    <citation type="submission" date="2018-09" db="EMBL/GenBank/DDBJ databases">
        <title>Arachidicoccus sp. nov., a bacterium isolated from soil.</title>
        <authorList>
            <person name="Weon H.-Y."/>
            <person name="Kwon S.-W."/>
            <person name="Lee S.A."/>
        </authorList>
    </citation>
    <scope>NUCLEOTIDE SEQUENCE [LARGE SCALE GENOMIC DNA]</scope>
    <source>
        <strain evidence="1 2">KIS59-12</strain>
    </source>
</reference>
<name>A0A386HMT4_9BACT</name>
<dbReference type="OrthoDB" id="662090at2"/>
<gene>
    <name evidence="1" type="ORF">D6B99_04565</name>
</gene>